<dbReference type="InterPro" id="IPR042100">
    <property type="entry name" value="Bug_dom1"/>
</dbReference>
<sequence>MLKAVTGKGFQVLLAGVLTLSLAACGSTGTGGAVSTGAKKEQSGASNYPTKPIVFVAPSGAGGAFDKAARSVTKILAEEKYVNQNMTVEVKPGGGGTVFMTDYAVNDTKNNYKFFVNSPSMLINNLKKDGGIPYSYKDTTPLAQLFRDYGIVAVAANSKYNDLKTLFNDLKADPTKLTLAGGTGPGTVDHLTFIYPASKYGIDPKKVKYVSYDGKAQSMTALLGGNADILASTAAEVGEFLESGKIKVLAVNSPKRLSGVFKDVPTMKELGIDADFNIWRGVFGAKEMSADAKKFWDENLKKLSESEKWKKEMAANGWEADYKDSASFSKALDEQNKIIQDLLKVLEMGK</sequence>
<proteinExistence type="inferred from homology"/>
<dbReference type="InterPro" id="IPR005064">
    <property type="entry name" value="BUG"/>
</dbReference>
<evidence type="ECO:0000256" key="2">
    <source>
        <dbReference type="SAM" id="SignalP"/>
    </source>
</evidence>
<keyword evidence="4" id="KW-1185">Reference proteome</keyword>
<organism evidence="3 4">
    <name type="scientific">Paenibacillus foliorum</name>
    <dbReference type="NCBI Taxonomy" id="2654974"/>
    <lineage>
        <taxon>Bacteria</taxon>
        <taxon>Bacillati</taxon>
        <taxon>Bacillota</taxon>
        <taxon>Bacilli</taxon>
        <taxon>Bacillales</taxon>
        <taxon>Paenibacillaceae</taxon>
        <taxon>Paenibacillus</taxon>
    </lineage>
</organism>
<comment type="similarity">
    <text evidence="1">Belongs to the UPF0065 (bug) family.</text>
</comment>
<dbReference type="RefSeq" id="WP_171652712.1">
    <property type="nucleotide sequence ID" value="NZ_WHOD01000056.1"/>
</dbReference>
<evidence type="ECO:0000313" key="3">
    <source>
        <dbReference type="EMBL" id="NOU94497.1"/>
    </source>
</evidence>
<evidence type="ECO:0000313" key="4">
    <source>
        <dbReference type="Proteomes" id="UP000641588"/>
    </source>
</evidence>
<dbReference type="Gene3D" id="3.40.190.10">
    <property type="entry name" value="Periplasmic binding protein-like II"/>
    <property type="match status" value="1"/>
</dbReference>
<keyword evidence="2" id="KW-0732">Signal</keyword>
<dbReference type="SUPFAM" id="SSF53850">
    <property type="entry name" value="Periplasmic binding protein-like II"/>
    <property type="match status" value="1"/>
</dbReference>
<name>A0A972GPL8_9BACL</name>
<comment type="caution">
    <text evidence="3">The sequence shown here is derived from an EMBL/GenBank/DDBJ whole genome shotgun (WGS) entry which is preliminary data.</text>
</comment>
<feature type="chain" id="PRO_5039666978" evidence="2">
    <location>
        <begin position="24"/>
        <end position="350"/>
    </location>
</feature>
<feature type="signal peptide" evidence="2">
    <location>
        <begin position="1"/>
        <end position="23"/>
    </location>
</feature>
<evidence type="ECO:0000256" key="1">
    <source>
        <dbReference type="ARBA" id="ARBA00006987"/>
    </source>
</evidence>
<dbReference type="PROSITE" id="PS51257">
    <property type="entry name" value="PROKAR_LIPOPROTEIN"/>
    <property type="match status" value="1"/>
</dbReference>
<dbReference type="PANTHER" id="PTHR42928">
    <property type="entry name" value="TRICARBOXYLATE-BINDING PROTEIN"/>
    <property type="match status" value="1"/>
</dbReference>
<accession>A0A972GPL8</accession>
<dbReference type="EMBL" id="WHOD01000056">
    <property type="protein sequence ID" value="NOU94497.1"/>
    <property type="molecule type" value="Genomic_DNA"/>
</dbReference>
<protein>
    <submittedName>
        <fullName evidence="3">Tripartite tricarboxylate transporter substrate binding protein</fullName>
    </submittedName>
</protein>
<dbReference type="Gene3D" id="3.40.190.150">
    <property type="entry name" value="Bordetella uptake gene, domain 1"/>
    <property type="match status" value="1"/>
</dbReference>
<dbReference type="AlphaFoldDB" id="A0A972GPL8"/>
<dbReference type="Pfam" id="PF03401">
    <property type="entry name" value="TctC"/>
    <property type="match status" value="1"/>
</dbReference>
<dbReference type="PIRSF" id="PIRSF017082">
    <property type="entry name" value="YflP"/>
    <property type="match status" value="1"/>
</dbReference>
<reference evidence="3" key="1">
    <citation type="submission" date="2019-10" db="EMBL/GenBank/DDBJ databases">
        <title>Description of Paenibacillus glebae sp. nov.</title>
        <authorList>
            <person name="Carlier A."/>
            <person name="Qi S."/>
        </authorList>
    </citation>
    <scope>NUCLEOTIDE SEQUENCE</scope>
    <source>
        <strain evidence="3">LMG 31456</strain>
    </source>
</reference>
<gene>
    <name evidence="3" type="ORF">GC093_14910</name>
</gene>
<dbReference type="Proteomes" id="UP000641588">
    <property type="component" value="Unassembled WGS sequence"/>
</dbReference>
<dbReference type="PANTHER" id="PTHR42928:SF3">
    <property type="entry name" value="UPF0065 PROTEIN YFLP"/>
    <property type="match status" value="1"/>
</dbReference>
<dbReference type="CDD" id="cd07012">
    <property type="entry name" value="PBP2_Bug_TTT"/>
    <property type="match status" value="1"/>
</dbReference>